<evidence type="ECO:0000313" key="3">
    <source>
        <dbReference type="Proteomes" id="UP001216899"/>
    </source>
</evidence>
<gene>
    <name evidence="2" type="ORF">PRL19_08700</name>
</gene>
<dbReference type="Proteomes" id="UP001216899">
    <property type="component" value="Chromosome"/>
</dbReference>
<organism evidence="2 3">
    <name type="scientific">Paracoccus marcusii</name>
    <dbReference type="NCBI Taxonomy" id="59779"/>
    <lineage>
        <taxon>Bacteria</taxon>
        <taxon>Pseudomonadati</taxon>
        <taxon>Pseudomonadota</taxon>
        <taxon>Alphaproteobacteria</taxon>
        <taxon>Rhodobacterales</taxon>
        <taxon>Paracoccaceae</taxon>
        <taxon>Paracoccus</taxon>
    </lineage>
</organism>
<accession>A0ABY7URI6</accession>
<evidence type="ECO:0000259" key="1">
    <source>
        <dbReference type="PROSITE" id="PS50853"/>
    </source>
</evidence>
<name>A0ABY7URI6_9RHOB</name>
<sequence length="874" mass="90066">MATPRLHKRGDIVVMVALDPTASPASPTFYTNFCGATGISLNIENAIGETNVGDCEDWTLPIQTVLDYGAQTVGMTINAQLARSNRDKLLRWARDQLVLPVRTFFVDAVEGEVEYIDGMGMLPALSIENIGSTEQNAIVTTTLNLRFQEGVEFIESGQVMSAPEFTVSPSLIGSTALGGTIVIDLGAASGVPTPVLTGTLSRPGVSPIAVTQGQQITIVSGDQGGSLSLTAVATNSQGTDTETVVRSVPAAPSQFAAGDWSVATGLEANQLVVNIASLPANGGSPITAIQYSANGGTWTALPGGAGTGPRTLTMPAAATSYSIRLRAVNAVGNSTPGDTKTATSGAADTSAQRVIVLTDYAGDCDDAAAMAIVARAHEEGDINLLGVVTTSTVSTSAPGLRGNLDAYRLQSIPVYAYQGAVGTYNDRYSIQMRDEFGVPGQTRTAYQDDVAGLRTMLAAAPSASVKLIDIGAPISTARLLASPADGISPLTGAELVAAKVVGLWAMAGNFPTGVSEYNMNRDVASSQAVYSSWPTPIYAHGGEVGATIFTGPAPSTVYGDDPVKTAFDAFQNIYGGTLQSGRRQSWDPATVHHAIYGNQALYTLSAAGTIAIDGTGVSTWTVNASGNRFYVTKTASDAAIAAAMQALIDDYAVIAPPGPSNAVNRFFDLNEGNGSPTQRGGTLAMTRASGATWRTDPVGIAHSGTTSHMILPGAGLNADDLLIGAVFRLDRITGTQALAALRVGVTNQYQFRANAAALEAVVFTGNANTATILASPSLLVIGDWAMAVVRMGDMATTLRLNGVEVASASHPVRNKATPDAGVAIAGRYTGSAYTDLLDGDMIGFGYATNAALTDIAGFEAELRAIALAKGITLS</sequence>
<dbReference type="PANTHER" id="PTHR43264:SF1">
    <property type="entry name" value="INOSINE_URIDINE-PREFERRING NUCLEOSIDE HYDROLASE DOMAIN-CONTAINING PROTEIN"/>
    <property type="match status" value="1"/>
</dbReference>
<dbReference type="InterPro" id="IPR003961">
    <property type="entry name" value="FN3_dom"/>
</dbReference>
<dbReference type="Gene3D" id="2.60.40.10">
    <property type="entry name" value="Immunoglobulins"/>
    <property type="match status" value="1"/>
</dbReference>
<dbReference type="SUPFAM" id="SSF53590">
    <property type="entry name" value="Nucleoside hydrolase"/>
    <property type="match status" value="1"/>
</dbReference>
<evidence type="ECO:0000313" key="2">
    <source>
        <dbReference type="EMBL" id="WDA11398.1"/>
    </source>
</evidence>
<dbReference type="InterPro" id="IPR036452">
    <property type="entry name" value="Ribo_hydro-like"/>
</dbReference>
<proteinExistence type="predicted"/>
<reference evidence="2 3" key="1">
    <citation type="submission" date="2023-02" db="EMBL/GenBank/DDBJ databases">
        <title>Whole genome sequenc of Paracoccus marcusii MBLB0836.</title>
        <authorList>
            <person name="Seo M.-J."/>
            <person name="Cho E.-S."/>
            <person name="Hwang C.Y."/>
        </authorList>
    </citation>
    <scope>NUCLEOTIDE SEQUENCE [LARGE SCALE GENOMIC DNA]</scope>
    <source>
        <strain evidence="2 3">MBLB0836</strain>
    </source>
</reference>
<dbReference type="CDD" id="cd00063">
    <property type="entry name" value="FN3"/>
    <property type="match status" value="1"/>
</dbReference>
<dbReference type="RefSeq" id="WP_273742654.1">
    <property type="nucleotide sequence ID" value="NZ_CP117466.1"/>
</dbReference>
<dbReference type="EMBL" id="CP117466">
    <property type="protein sequence ID" value="WDA11398.1"/>
    <property type="molecule type" value="Genomic_DNA"/>
</dbReference>
<dbReference type="Gene3D" id="3.90.245.10">
    <property type="entry name" value="Ribonucleoside hydrolase-like"/>
    <property type="match status" value="1"/>
</dbReference>
<dbReference type="PROSITE" id="PS50853">
    <property type="entry name" value="FN3"/>
    <property type="match status" value="1"/>
</dbReference>
<feature type="domain" description="Fibronectin type-III" evidence="1">
    <location>
        <begin position="251"/>
        <end position="347"/>
    </location>
</feature>
<dbReference type="PANTHER" id="PTHR43264">
    <property type="match status" value="1"/>
</dbReference>
<protein>
    <recommendedName>
        <fullName evidence="1">Fibronectin type-III domain-containing protein</fullName>
    </recommendedName>
</protein>
<dbReference type="InterPro" id="IPR013783">
    <property type="entry name" value="Ig-like_fold"/>
</dbReference>
<keyword evidence="3" id="KW-1185">Reference proteome</keyword>